<dbReference type="InterPro" id="IPR016169">
    <property type="entry name" value="FAD-bd_PCMH_sub2"/>
</dbReference>
<dbReference type="CDD" id="cd04590">
    <property type="entry name" value="CBS_pair_CorC_HlyC_assoc"/>
    <property type="match status" value="1"/>
</dbReference>
<dbReference type="SMART" id="SM01091">
    <property type="entry name" value="CorC_HlyC"/>
    <property type="match status" value="1"/>
</dbReference>
<dbReference type="Pfam" id="PF00571">
    <property type="entry name" value="CBS"/>
    <property type="match status" value="1"/>
</dbReference>
<dbReference type="Pfam" id="PF01595">
    <property type="entry name" value="CNNM"/>
    <property type="match status" value="1"/>
</dbReference>
<dbReference type="GO" id="GO:0005886">
    <property type="term" value="C:plasma membrane"/>
    <property type="evidence" value="ECO:0007669"/>
    <property type="project" value="TreeGrafter"/>
</dbReference>
<dbReference type="AlphaFoldDB" id="E8LQ38"/>
<feature type="transmembrane region" description="Helical" evidence="9">
    <location>
        <begin position="130"/>
        <end position="152"/>
    </location>
</feature>
<dbReference type="eggNOG" id="COG1253">
    <property type="taxonomic scope" value="Bacteria"/>
</dbReference>
<gene>
    <name evidence="12" type="ORF">VIBR0546_18616</name>
</gene>
<name>E8LQ38_9VIBR</name>
<dbReference type="PANTHER" id="PTHR22777:SF17">
    <property type="entry name" value="UPF0053 PROTEIN SLL0260"/>
    <property type="match status" value="1"/>
</dbReference>
<dbReference type="InterPro" id="IPR000644">
    <property type="entry name" value="CBS_dom"/>
</dbReference>
<dbReference type="STRING" id="945543.VIBR0546_18616"/>
<evidence type="ECO:0000256" key="1">
    <source>
        <dbReference type="ARBA" id="ARBA00004141"/>
    </source>
</evidence>
<organism evidence="12 13">
    <name type="scientific">Vibrio brasiliensis LMG 20546</name>
    <dbReference type="NCBI Taxonomy" id="945543"/>
    <lineage>
        <taxon>Bacteria</taxon>
        <taxon>Pseudomonadati</taxon>
        <taxon>Pseudomonadota</taxon>
        <taxon>Gammaproteobacteria</taxon>
        <taxon>Vibrionales</taxon>
        <taxon>Vibrionaceae</taxon>
        <taxon>Vibrio</taxon>
        <taxon>Vibrio oreintalis group</taxon>
    </lineage>
</organism>
<dbReference type="OrthoDB" id="9797674at2"/>
<dbReference type="InterPro" id="IPR044751">
    <property type="entry name" value="Ion_transp-like_CBS"/>
</dbReference>
<keyword evidence="13" id="KW-1185">Reference proteome</keyword>
<dbReference type="SUPFAM" id="SSF56176">
    <property type="entry name" value="FAD-binding/transporter-associated domain-like"/>
    <property type="match status" value="1"/>
</dbReference>
<dbReference type="PANTHER" id="PTHR22777">
    <property type="entry name" value="HEMOLYSIN-RELATED"/>
    <property type="match status" value="1"/>
</dbReference>
<dbReference type="PROSITE" id="PS51846">
    <property type="entry name" value="CNNM"/>
    <property type="match status" value="1"/>
</dbReference>
<sequence>MDVLLLVGLICLNGVFAMSEIALVAAKPNRLKKRAESHSSAAIALNLKNNPTQFLSTIQIGITAIGILSGVFGEAIFSEPFSSWLIIQGLSPDIAGAVATMVVVASITYFAIVVGELVPKRFAQNNAEHIAVIVAYPIYALAKLASPFVWLLSVSTDALLKLFRQHQPAEDQVTEDDIIDIMTEGSESGAIEPQEQQMIRNLLHLNDRLVTSLMTPRCDIEYLDITQPIDQILQRISHTQHSVWPICHGSLDKIIGTISSKVLLDIYNELSIATLARQVRRPRYVPESMKGLPLLNDMQKTNCEMVFIVDEYGDVQGLVTHYDLLESIAGELGMAPQYLWAKQQQDGSWIMDAMIPINELKHRLEIGVLDGEKSEGFQTLNGFLTWKTGSVPECGEVVQLDHWHFEILSVSHNRVLQVRCYMK</sequence>
<dbReference type="PROSITE" id="PS51371">
    <property type="entry name" value="CBS"/>
    <property type="match status" value="2"/>
</dbReference>
<keyword evidence="2 8" id="KW-0812">Transmembrane</keyword>
<dbReference type="Gene3D" id="3.10.580.10">
    <property type="entry name" value="CBS-domain"/>
    <property type="match status" value="1"/>
</dbReference>
<dbReference type="EMBL" id="AEVS01000014">
    <property type="protein sequence ID" value="EGA67312.1"/>
    <property type="molecule type" value="Genomic_DNA"/>
</dbReference>
<evidence type="ECO:0000313" key="12">
    <source>
        <dbReference type="EMBL" id="EGA67312.1"/>
    </source>
</evidence>
<evidence type="ECO:0000256" key="8">
    <source>
        <dbReference type="PROSITE-ProRule" id="PRU01193"/>
    </source>
</evidence>
<evidence type="ECO:0000313" key="13">
    <source>
        <dbReference type="Proteomes" id="UP000004371"/>
    </source>
</evidence>
<reference evidence="12 13" key="1">
    <citation type="journal article" date="2012" name="Int. J. Syst. Evol. Microbiol.">
        <title>Vibrio caribbeanicus sp. nov., isolated from the marine sponge Scleritoderma cyanea.</title>
        <authorList>
            <person name="Hoffmann M."/>
            <person name="Monday S.R."/>
            <person name="Allard M.W."/>
            <person name="Strain E.A."/>
            <person name="Whittaker P."/>
            <person name="Naum M."/>
            <person name="McCarthy P.J."/>
            <person name="Lopez J.V."/>
            <person name="Fischer M."/>
            <person name="Brown E.W."/>
        </authorList>
    </citation>
    <scope>NUCLEOTIDE SEQUENCE [LARGE SCALE GENOMIC DNA]</scope>
    <source>
        <strain evidence="12 13">LMG 20546</strain>
    </source>
</reference>
<feature type="domain" description="CBS" evidence="10">
    <location>
        <begin position="278"/>
        <end position="334"/>
    </location>
</feature>
<keyword evidence="6 8" id="KW-0472">Membrane</keyword>
<evidence type="ECO:0000256" key="7">
    <source>
        <dbReference type="PROSITE-ProRule" id="PRU00703"/>
    </source>
</evidence>
<comment type="caution">
    <text evidence="12">The sequence shown here is derived from an EMBL/GenBank/DDBJ whole genome shotgun (WGS) entry which is preliminary data.</text>
</comment>
<feature type="domain" description="CBS" evidence="10">
    <location>
        <begin position="214"/>
        <end position="274"/>
    </location>
</feature>
<evidence type="ECO:0000256" key="5">
    <source>
        <dbReference type="ARBA" id="ARBA00023122"/>
    </source>
</evidence>
<proteinExistence type="predicted"/>
<keyword evidence="3" id="KW-0677">Repeat</keyword>
<keyword evidence="5 7" id="KW-0129">CBS domain</keyword>
<evidence type="ECO:0000256" key="9">
    <source>
        <dbReference type="SAM" id="Phobius"/>
    </source>
</evidence>
<dbReference type="SUPFAM" id="SSF54631">
    <property type="entry name" value="CBS-domain pair"/>
    <property type="match status" value="1"/>
</dbReference>
<feature type="transmembrane region" description="Helical" evidence="9">
    <location>
        <begin position="54"/>
        <end position="77"/>
    </location>
</feature>
<dbReference type="Gene3D" id="3.30.465.10">
    <property type="match status" value="1"/>
</dbReference>
<dbReference type="InterPro" id="IPR002550">
    <property type="entry name" value="CNNM"/>
</dbReference>
<feature type="transmembrane region" description="Helical" evidence="9">
    <location>
        <begin position="97"/>
        <end position="118"/>
    </location>
</feature>
<feature type="transmembrane region" description="Helical" evidence="9">
    <location>
        <begin position="6"/>
        <end position="26"/>
    </location>
</feature>
<comment type="subcellular location">
    <subcellularLocation>
        <location evidence="1">Membrane</location>
        <topology evidence="1">Multi-pass membrane protein</topology>
    </subcellularLocation>
</comment>
<keyword evidence="4 8" id="KW-1133">Transmembrane helix</keyword>
<dbReference type="GO" id="GO:0050660">
    <property type="term" value="F:flavin adenine dinucleotide binding"/>
    <property type="evidence" value="ECO:0007669"/>
    <property type="project" value="InterPro"/>
</dbReference>
<evidence type="ECO:0000256" key="3">
    <source>
        <dbReference type="ARBA" id="ARBA00022737"/>
    </source>
</evidence>
<dbReference type="RefSeq" id="WP_006877947.1">
    <property type="nucleotide sequence ID" value="NZ_AEVS01000014.1"/>
</dbReference>
<dbReference type="InterPro" id="IPR036318">
    <property type="entry name" value="FAD-bd_PCMH-like_sf"/>
</dbReference>
<accession>E8LQ38</accession>
<evidence type="ECO:0000256" key="4">
    <source>
        <dbReference type="ARBA" id="ARBA00022989"/>
    </source>
</evidence>
<dbReference type="InterPro" id="IPR046342">
    <property type="entry name" value="CBS_dom_sf"/>
</dbReference>
<feature type="domain" description="CNNM transmembrane" evidence="11">
    <location>
        <begin position="1"/>
        <end position="195"/>
    </location>
</feature>
<evidence type="ECO:0000256" key="2">
    <source>
        <dbReference type="ARBA" id="ARBA00022692"/>
    </source>
</evidence>
<evidence type="ECO:0000259" key="10">
    <source>
        <dbReference type="PROSITE" id="PS51371"/>
    </source>
</evidence>
<dbReference type="Pfam" id="PF03471">
    <property type="entry name" value="CorC_HlyC"/>
    <property type="match status" value="1"/>
</dbReference>
<dbReference type="Proteomes" id="UP000004371">
    <property type="component" value="Unassembled WGS sequence"/>
</dbReference>
<evidence type="ECO:0000256" key="6">
    <source>
        <dbReference type="ARBA" id="ARBA00023136"/>
    </source>
</evidence>
<dbReference type="InterPro" id="IPR005170">
    <property type="entry name" value="Transptr-assoc_dom"/>
</dbReference>
<protein>
    <submittedName>
        <fullName evidence="12">Hemolysin</fullName>
    </submittedName>
</protein>
<evidence type="ECO:0000259" key="11">
    <source>
        <dbReference type="PROSITE" id="PS51846"/>
    </source>
</evidence>